<dbReference type="InterPro" id="IPR000595">
    <property type="entry name" value="cNMP-bd_dom"/>
</dbReference>
<dbReference type="PROSITE" id="PS50042">
    <property type="entry name" value="CNMP_BINDING_3"/>
    <property type="match status" value="1"/>
</dbReference>
<evidence type="ECO:0000313" key="3">
    <source>
        <dbReference type="Proteomes" id="UP000320055"/>
    </source>
</evidence>
<proteinExistence type="predicted"/>
<reference evidence="2 3" key="1">
    <citation type="submission" date="2019-01" db="EMBL/GenBank/DDBJ databases">
        <authorList>
            <person name="Brito A."/>
        </authorList>
    </citation>
    <scope>NUCLEOTIDE SEQUENCE [LARGE SCALE GENOMIC DNA]</scope>
    <source>
        <strain evidence="2">1</strain>
    </source>
</reference>
<dbReference type="InterPro" id="IPR023892">
    <property type="entry name" value="cNMP-bd"/>
</dbReference>
<dbReference type="GO" id="GO:0005829">
    <property type="term" value="C:cytosol"/>
    <property type="evidence" value="ECO:0007669"/>
    <property type="project" value="TreeGrafter"/>
</dbReference>
<gene>
    <name evidence="2" type="ORF">H1P_810009</name>
</gene>
<dbReference type="PANTHER" id="PTHR24567:SF26">
    <property type="entry name" value="REGULATORY PROTEIN YEIL"/>
    <property type="match status" value="1"/>
</dbReference>
<dbReference type="SUPFAM" id="SSF51206">
    <property type="entry name" value="cAMP-binding domain-like"/>
    <property type="match status" value="2"/>
</dbReference>
<dbReference type="InterPro" id="IPR018490">
    <property type="entry name" value="cNMP-bd_dom_sf"/>
</dbReference>
<dbReference type="InterPro" id="IPR050397">
    <property type="entry name" value="Env_Response_Regulators"/>
</dbReference>
<dbReference type="OrthoDB" id="951557at2"/>
<protein>
    <recommendedName>
        <fullName evidence="1">Cyclic nucleotide-binding domain-containing protein</fullName>
    </recommendedName>
</protein>
<dbReference type="PANTHER" id="PTHR24567">
    <property type="entry name" value="CRP FAMILY TRANSCRIPTIONAL REGULATORY PROTEIN"/>
    <property type="match status" value="1"/>
</dbReference>
<dbReference type="RefSeq" id="WP_144867885.1">
    <property type="nucleotide sequence ID" value="NZ_LR213839.1"/>
</dbReference>
<dbReference type="Pfam" id="PF00027">
    <property type="entry name" value="cNMP_binding"/>
    <property type="match status" value="1"/>
</dbReference>
<dbReference type="NCBIfam" id="TIGR03896">
    <property type="entry name" value="cyc_nuc_ocin"/>
    <property type="match status" value="1"/>
</dbReference>
<dbReference type="AlphaFoldDB" id="A0A563W4H5"/>
<sequence>MVELKSGDVAGEELLIQTRAASNNVRTKLPSEVLMISQEKLKAKLKQDIGFAARFYRGVALLLTERLLNLTLQLRTTKLNFTPTQSREVLFAFGRLHDSDIDWLVSNGNCQQLKAGNILLQEGRPAEMLYLLLKGLAQVAIAKTAINPLDRAFAALGTSNTQSLGKEIATVRPGEFIGEMPFGDTRLASTTVVTVEDSLLLAIPGRSLKLKLQQDLGWAARFELVVATLAAERFRDTINRLGYGRGFYSSGQVLQQSFSYEDELNSDSLDNLNLAASRFKWMLNRLQMLGKQSSEPKLTNSPSVGI</sequence>
<dbReference type="CDD" id="cd00038">
    <property type="entry name" value="CAP_ED"/>
    <property type="match status" value="1"/>
</dbReference>
<evidence type="ECO:0000259" key="1">
    <source>
        <dbReference type="PROSITE" id="PS50042"/>
    </source>
</evidence>
<feature type="domain" description="Cyclic nucleotide-binding" evidence="1">
    <location>
        <begin position="92"/>
        <end position="209"/>
    </location>
</feature>
<dbReference type="GO" id="GO:0003700">
    <property type="term" value="F:DNA-binding transcription factor activity"/>
    <property type="evidence" value="ECO:0007669"/>
    <property type="project" value="TreeGrafter"/>
</dbReference>
<dbReference type="EMBL" id="CAACVJ010000689">
    <property type="protein sequence ID" value="VEP18547.1"/>
    <property type="molecule type" value="Genomic_DNA"/>
</dbReference>
<name>A0A563W4H5_9CYAN</name>
<dbReference type="Gene3D" id="2.60.120.10">
    <property type="entry name" value="Jelly Rolls"/>
    <property type="match status" value="2"/>
</dbReference>
<keyword evidence="3" id="KW-1185">Reference proteome</keyword>
<dbReference type="Proteomes" id="UP000320055">
    <property type="component" value="Unassembled WGS sequence"/>
</dbReference>
<dbReference type="InterPro" id="IPR014710">
    <property type="entry name" value="RmlC-like_jellyroll"/>
</dbReference>
<organism evidence="2 3">
    <name type="scientific">Hyella patelloides LEGE 07179</name>
    <dbReference type="NCBI Taxonomy" id="945734"/>
    <lineage>
        <taxon>Bacteria</taxon>
        <taxon>Bacillati</taxon>
        <taxon>Cyanobacteriota</taxon>
        <taxon>Cyanophyceae</taxon>
        <taxon>Pleurocapsales</taxon>
        <taxon>Hyellaceae</taxon>
        <taxon>Hyella</taxon>
    </lineage>
</organism>
<evidence type="ECO:0000313" key="2">
    <source>
        <dbReference type="EMBL" id="VEP18547.1"/>
    </source>
</evidence>
<accession>A0A563W4H5</accession>